<keyword evidence="4 5" id="KW-0472">Membrane</keyword>
<feature type="transmembrane region" description="Helical" evidence="5">
    <location>
        <begin position="81"/>
        <end position="105"/>
    </location>
</feature>
<dbReference type="EMBL" id="CP004372">
    <property type="protein sequence ID" value="AHM02701.1"/>
    <property type="molecule type" value="Genomic_DNA"/>
</dbReference>
<evidence type="ECO:0000256" key="4">
    <source>
        <dbReference type="ARBA" id="ARBA00023136"/>
    </source>
</evidence>
<dbReference type="Proteomes" id="UP000019593">
    <property type="component" value="Chromosome"/>
</dbReference>
<comment type="subcellular location">
    <subcellularLocation>
        <location evidence="1">Membrane</location>
        <topology evidence="1">Multi-pass membrane protein</topology>
    </subcellularLocation>
</comment>
<evidence type="ECO:0000256" key="2">
    <source>
        <dbReference type="ARBA" id="ARBA00022692"/>
    </source>
</evidence>
<accession>W8S1T9</accession>
<dbReference type="STRING" id="1294273.roselon_00246"/>
<dbReference type="Pfam" id="PF07681">
    <property type="entry name" value="DoxX"/>
    <property type="match status" value="1"/>
</dbReference>
<dbReference type="RefSeq" id="WP_025310623.1">
    <property type="nucleotide sequence ID" value="NZ_CP004372.1"/>
</dbReference>
<evidence type="ECO:0000313" key="6">
    <source>
        <dbReference type="EMBL" id="AHM02701.1"/>
    </source>
</evidence>
<dbReference type="PATRIC" id="fig|1294273.3.peg.239"/>
<keyword evidence="3 5" id="KW-1133">Transmembrane helix</keyword>
<dbReference type="OrthoDB" id="121744at2"/>
<evidence type="ECO:0000313" key="7">
    <source>
        <dbReference type="Proteomes" id="UP000019593"/>
    </source>
</evidence>
<reference evidence="6 7" key="1">
    <citation type="submission" date="2013-03" db="EMBL/GenBank/DDBJ databases">
        <authorList>
            <person name="Fiebig A."/>
            <person name="Goeker M."/>
            <person name="Klenk H.-P.P."/>
        </authorList>
    </citation>
    <scope>NUCLEOTIDE SEQUENCE [LARGE SCALE GENOMIC DNA]</scope>
    <source>
        <strain evidence="7">DSM 19469</strain>
    </source>
</reference>
<dbReference type="KEGG" id="red:roselon_00246"/>
<dbReference type="AlphaFoldDB" id="W8S1T9"/>
<dbReference type="InterPro" id="IPR032808">
    <property type="entry name" value="DoxX"/>
</dbReference>
<evidence type="ECO:0000256" key="3">
    <source>
        <dbReference type="ARBA" id="ARBA00022989"/>
    </source>
</evidence>
<evidence type="ECO:0000256" key="1">
    <source>
        <dbReference type="ARBA" id="ARBA00004141"/>
    </source>
</evidence>
<feature type="transmembrane region" description="Helical" evidence="5">
    <location>
        <begin position="12"/>
        <end position="41"/>
    </location>
</feature>
<name>W8S1T9_9RHOB</name>
<keyword evidence="2 5" id="KW-0812">Transmembrane</keyword>
<keyword evidence="7" id="KW-1185">Reference proteome</keyword>
<dbReference type="eggNOG" id="COG2259">
    <property type="taxonomic scope" value="Bacteria"/>
</dbReference>
<proteinExistence type="predicted"/>
<gene>
    <name evidence="6" type="ORF">roselon_00246</name>
</gene>
<organism evidence="6 7">
    <name type="scientific">Roseicyclus elongatus DSM 19469</name>
    <dbReference type="NCBI Taxonomy" id="1294273"/>
    <lineage>
        <taxon>Bacteria</taxon>
        <taxon>Pseudomonadati</taxon>
        <taxon>Pseudomonadota</taxon>
        <taxon>Alphaproteobacteria</taxon>
        <taxon>Rhodobacterales</taxon>
        <taxon>Roseobacteraceae</taxon>
        <taxon>Roseicyclus</taxon>
    </lineage>
</organism>
<protein>
    <recommendedName>
        <fullName evidence="8">DoxX</fullName>
    </recommendedName>
</protein>
<evidence type="ECO:0008006" key="8">
    <source>
        <dbReference type="Google" id="ProtNLM"/>
    </source>
</evidence>
<dbReference type="GO" id="GO:0016020">
    <property type="term" value="C:membrane"/>
    <property type="evidence" value="ECO:0007669"/>
    <property type="project" value="UniProtKB-SubCell"/>
</dbReference>
<sequence length="190" mass="20078">MRALIHLHNRLFAALETALAPWLIPTAARLIFAGTLLVYYWNSGVTKLSGGPFSLELGAYIQILPRQFEAAGYDPSALGPLAAPVVLLGTWAEFLLPALIVLGLFTRLSALGMIGFVAVQTWVDIVGHGVGGADLGAWFDADASGLIADQRAFWVFLLGIIVLRGAGPVSVDAMLGRQVSAALTPASQPR</sequence>
<dbReference type="HOGENOM" id="CLU_1577445_0_0_5"/>
<evidence type="ECO:0000256" key="5">
    <source>
        <dbReference type="SAM" id="Phobius"/>
    </source>
</evidence>